<keyword evidence="5 6" id="KW-0472">Membrane</keyword>
<evidence type="ECO:0000313" key="7">
    <source>
        <dbReference type="EMBL" id="MEM0515049.1"/>
    </source>
</evidence>
<protein>
    <recommendedName>
        <fullName evidence="6">Lipopolysaccharide export system protein LptC</fullName>
    </recommendedName>
</protein>
<evidence type="ECO:0000313" key="8">
    <source>
        <dbReference type="Proteomes" id="UP001447008"/>
    </source>
</evidence>
<keyword evidence="3 6" id="KW-0812">Transmembrane</keyword>
<dbReference type="InterPro" id="IPR010664">
    <property type="entry name" value="LipoPS_assembly_LptC-rel"/>
</dbReference>
<evidence type="ECO:0000256" key="3">
    <source>
        <dbReference type="ARBA" id="ARBA00022692"/>
    </source>
</evidence>
<proteinExistence type="inferred from homology"/>
<comment type="subcellular location">
    <subcellularLocation>
        <location evidence="6">Cell inner membrane</location>
        <topology evidence="6">Single-pass membrane protein</topology>
    </subcellularLocation>
</comment>
<comment type="similarity">
    <text evidence="6">Belongs to the LptC family.</text>
</comment>
<evidence type="ECO:0000256" key="2">
    <source>
        <dbReference type="ARBA" id="ARBA00022519"/>
    </source>
</evidence>
<organism evidence="7 8">
    <name type="scientific">Pseudoalteromonas qingdaonensis</name>
    <dbReference type="NCBI Taxonomy" id="3131913"/>
    <lineage>
        <taxon>Bacteria</taxon>
        <taxon>Pseudomonadati</taxon>
        <taxon>Pseudomonadota</taxon>
        <taxon>Gammaproteobacteria</taxon>
        <taxon>Alteromonadales</taxon>
        <taxon>Pseudoalteromonadaceae</taxon>
        <taxon>Pseudoalteromonas</taxon>
    </lineage>
</organism>
<keyword evidence="8" id="KW-1185">Reference proteome</keyword>
<dbReference type="InterPro" id="IPR052363">
    <property type="entry name" value="LPS_export_LptC"/>
</dbReference>
<dbReference type="EMBL" id="JBCGCU010000005">
    <property type="protein sequence ID" value="MEM0515049.1"/>
    <property type="molecule type" value="Genomic_DNA"/>
</dbReference>
<dbReference type="PANTHER" id="PTHR37481:SF1">
    <property type="entry name" value="LIPOPOLYSACCHARIDE EXPORT SYSTEM PROTEIN LPTC"/>
    <property type="match status" value="1"/>
</dbReference>
<gene>
    <name evidence="6 7" type="primary">lptC</name>
    <name evidence="7" type="ORF">WCN91_06355</name>
</gene>
<dbReference type="InterPro" id="IPR026265">
    <property type="entry name" value="LptC"/>
</dbReference>
<feature type="transmembrane region" description="Helical" evidence="6">
    <location>
        <begin position="6"/>
        <end position="25"/>
    </location>
</feature>
<sequence>MNMARVLISIVFIALMAWLWAPYYMQSEKTVTSSSDTISIPDYIATGLRQSSYNDQGALSHTVYAEHMELFDELGFTHFKKPVFTLYNEGERWRVTADEATLYNNNILILESNVIATNLIPGAMIEKVQAAAIQIDIGAQRMESEQSVELRGPDLLITGQGLKADINTEIVELIKHTRTVYYDQ</sequence>
<dbReference type="RefSeq" id="WP_342677378.1">
    <property type="nucleotide sequence ID" value="NZ_JBCGCU010000005.1"/>
</dbReference>
<comment type="subunit">
    <text evidence="6">Component of the lipopolysaccharide transport and assembly complex. Interacts with LptA and the LptBFG transporter complex.</text>
</comment>
<comment type="function">
    <text evidence="6">Involved in the assembly of lipopolysaccharide (LPS). Required for the translocation of LPS from the inner membrane to the outer membrane. Facilitates the transfer of LPS from the inner membrane to the periplasmic protein LptA. Could be a docking site for LptA.</text>
</comment>
<dbReference type="Pfam" id="PF06835">
    <property type="entry name" value="LptC"/>
    <property type="match status" value="1"/>
</dbReference>
<dbReference type="NCBIfam" id="TIGR04409">
    <property type="entry name" value="LptC_YrbK"/>
    <property type="match status" value="1"/>
</dbReference>
<evidence type="ECO:0000256" key="5">
    <source>
        <dbReference type="ARBA" id="ARBA00023136"/>
    </source>
</evidence>
<dbReference type="HAMAP" id="MF_01915">
    <property type="entry name" value="LPS_assembly_LptC"/>
    <property type="match status" value="1"/>
</dbReference>
<reference evidence="7 8" key="1">
    <citation type="submission" date="2024-03" db="EMBL/GenBank/DDBJ databases">
        <title>Pseudoalteromonas qingdaonensis sp. nov., isolated from the intestines of marine benthic organisms.</title>
        <authorList>
            <person name="Lin X."/>
            <person name="Fang S."/>
            <person name="Hu X."/>
        </authorList>
    </citation>
    <scope>NUCLEOTIDE SEQUENCE [LARGE SCALE GENOMIC DNA]</scope>
    <source>
        <strain evidence="7 8">YIC-827</strain>
    </source>
</reference>
<comment type="caution">
    <text evidence="7">The sequence shown here is derived from an EMBL/GenBank/DDBJ whole genome shotgun (WGS) entry which is preliminary data.</text>
</comment>
<dbReference type="PIRSF" id="PIRSF028513">
    <property type="entry name" value="LptC"/>
    <property type="match status" value="1"/>
</dbReference>
<dbReference type="PANTHER" id="PTHR37481">
    <property type="entry name" value="LIPOPOLYSACCHARIDE EXPORT SYSTEM PROTEIN LPTC"/>
    <property type="match status" value="1"/>
</dbReference>
<evidence type="ECO:0000256" key="6">
    <source>
        <dbReference type="HAMAP-Rule" id="MF_01915"/>
    </source>
</evidence>
<name>A0ABU9MUT3_9GAMM</name>
<dbReference type="Proteomes" id="UP001447008">
    <property type="component" value="Unassembled WGS sequence"/>
</dbReference>
<accession>A0ABU9MUT3</accession>
<keyword evidence="2 6" id="KW-0997">Cell inner membrane</keyword>
<evidence type="ECO:0000256" key="4">
    <source>
        <dbReference type="ARBA" id="ARBA00022989"/>
    </source>
</evidence>
<evidence type="ECO:0000256" key="1">
    <source>
        <dbReference type="ARBA" id="ARBA00022475"/>
    </source>
</evidence>
<keyword evidence="1 6" id="KW-1003">Cell membrane</keyword>
<dbReference type="Gene3D" id="2.60.450.10">
    <property type="entry name" value="Lipopolysaccharide (LPS) transport protein A like domain"/>
    <property type="match status" value="1"/>
</dbReference>
<keyword evidence="4 6" id="KW-1133">Transmembrane helix</keyword>